<sequence length="216" mass="24442">MESSTPFQNFPKMARFARECIITEKIDGTNAQIFITEDGDFFTGSRTRWITPQDDNFGFSAWAHDHKEELMLLGPGRHFGEWWGSGIQRGYGLQKGEKRFSLFNVSRWCLHGETPQPISTAEPRIEKYQDILPPCCGLVPVLRKGNFDGISRMAESALHELQERGSLAAPGFMKPEGIVIFHTAGNFGFKRTLEKDNQPKSLSRARITCGPRLYEA</sequence>
<dbReference type="SUPFAM" id="SSF56091">
    <property type="entry name" value="DNA ligase/mRNA capping enzyme, catalytic domain"/>
    <property type="match status" value="1"/>
</dbReference>
<dbReference type="EMBL" id="LR796774">
    <property type="protein sequence ID" value="CAB4164927.1"/>
    <property type="molecule type" value="Genomic_DNA"/>
</dbReference>
<protein>
    <submittedName>
        <fullName evidence="2">RNA ligase domain, REL/Rln2</fullName>
    </submittedName>
</protein>
<feature type="domain" description="RNA ligase" evidence="1">
    <location>
        <begin position="19"/>
        <end position="183"/>
    </location>
</feature>
<evidence type="ECO:0000259" key="1">
    <source>
        <dbReference type="Pfam" id="PF09414"/>
    </source>
</evidence>
<dbReference type="Pfam" id="PF09414">
    <property type="entry name" value="RNA_ligase"/>
    <property type="match status" value="1"/>
</dbReference>
<dbReference type="GO" id="GO:0016874">
    <property type="term" value="F:ligase activity"/>
    <property type="evidence" value="ECO:0007669"/>
    <property type="project" value="UniProtKB-KW"/>
</dbReference>
<dbReference type="Gene3D" id="3.30.470.30">
    <property type="entry name" value="DNA ligase/mRNA capping enzyme"/>
    <property type="match status" value="1"/>
</dbReference>
<dbReference type="InterPro" id="IPR021122">
    <property type="entry name" value="RNA_ligase_dom_REL/Rnl2"/>
</dbReference>
<accession>A0A6J5P0X8</accession>
<organism evidence="2">
    <name type="scientific">uncultured Caudovirales phage</name>
    <dbReference type="NCBI Taxonomy" id="2100421"/>
    <lineage>
        <taxon>Viruses</taxon>
        <taxon>Duplodnaviria</taxon>
        <taxon>Heunggongvirae</taxon>
        <taxon>Uroviricota</taxon>
        <taxon>Caudoviricetes</taxon>
        <taxon>Peduoviridae</taxon>
        <taxon>Maltschvirus</taxon>
        <taxon>Maltschvirus maltsch</taxon>
    </lineage>
</organism>
<evidence type="ECO:0000313" key="2">
    <source>
        <dbReference type="EMBL" id="CAB4164927.1"/>
    </source>
</evidence>
<keyword evidence="2" id="KW-0436">Ligase</keyword>
<name>A0A6J5P0X8_9CAUD</name>
<gene>
    <name evidence="2" type="ORF">UFOVP817_6</name>
</gene>
<proteinExistence type="predicted"/>
<reference evidence="2" key="1">
    <citation type="submission" date="2020-04" db="EMBL/GenBank/DDBJ databases">
        <authorList>
            <person name="Chiriac C."/>
            <person name="Salcher M."/>
            <person name="Ghai R."/>
            <person name="Kavagutti S V."/>
        </authorList>
    </citation>
    <scope>NUCLEOTIDE SEQUENCE</scope>
</reference>